<comment type="caution">
    <text evidence="1">The sequence shown here is derived from an EMBL/GenBank/DDBJ whole genome shotgun (WGS) entry which is preliminary data.</text>
</comment>
<keyword evidence="2" id="KW-1185">Reference proteome</keyword>
<organism evidence="1 2">
    <name type="scientific">Mycobacterium gastri</name>
    <dbReference type="NCBI Taxonomy" id="1777"/>
    <lineage>
        <taxon>Bacteria</taxon>
        <taxon>Bacillati</taxon>
        <taxon>Actinomycetota</taxon>
        <taxon>Actinomycetes</taxon>
        <taxon>Mycobacteriales</taxon>
        <taxon>Mycobacteriaceae</taxon>
        <taxon>Mycobacterium</taxon>
    </lineage>
</organism>
<dbReference type="EMBL" id="LQOX01000117">
    <property type="protein sequence ID" value="ORV66447.1"/>
    <property type="molecule type" value="Genomic_DNA"/>
</dbReference>
<sequence>MPAIEKLTEYVLNFDWLSLSGLTARIYIGHIDGLDGAPPDMTELSDAEIIAGFPQWESVMEVREQYTYSP</sequence>
<protein>
    <recommendedName>
        <fullName evidence="3">PmiA</fullName>
    </recommendedName>
</protein>
<reference evidence="1 2" key="1">
    <citation type="submission" date="2016-01" db="EMBL/GenBank/DDBJ databases">
        <title>The new phylogeny of the genus Mycobacterium.</title>
        <authorList>
            <person name="Tarcisio F."/>
            <person name="Conor M."/>
            <person name="Antonella G."/>
            <person name="Elisabetta G."/>
            <person name="Giulia F.S."/>
            <person name="Sara T."/>
            <person name="Anna F."/>
            <person name="Clotilde B."/>
            <person name="Roberto B."/>
            <person name="Veronica D.S."/>
            <person name="Fabio R."/>
            <person name="Monica P."/>
            <person name="Olivier J."/>
            <person name="Enrico T."/>
            <person name="Nicola S."/>
        </authorList>
    </citation>
    <scope>NUCLEOTIDE SEQUENCE [LARGE SCALE GENOMIC DNA]</scope>
    <source>
        <strain evidence="1 2">DSM 43505</strain>
    </source>
</reference>
<evidence type="ECO:0008006" key="3">
    <source>
        <dbReference type="Google" id="ProtNLM"/>
    </source>
</evidence>
<dbReference type="Proteomes" id="UP000193738">
    <property type="component" value="Unassembled WGS sequence"/>
</dbReference>
<evidence type="ECO:0000313" key="2">
    <source>
        <dbReference type="Proteomes" id="UP000193738"/>
    </source>
</evidence>
<evidence type="ECO:0000313" key="1">
    <source>
        <dbReference type="EMBL" id="ORV66447.1"/>
    </source>
</evidence>
<name>A0A1X1VBK8_MYCGS</name>
<accession>A0A1X1VBK8</accession>
<gene>
    <name evidence="1" type="ORF">AWC07_11400</name>
</gene>
<dbReference type="AlphaFoldDB" id="A0A1X1VBK8"/>
<proteinExistence type="predicted"/>